<evidence type="ECO:0000256" key="1">
    <source>
        <dbReference type="ARBA" id="ARBA00008931"/>
    </source>
</evidence>
<keyword evidence="3" id="KW-0687">Ribonucleoprotein</keyword>
<comment type="similarity">
    <text evidence="1">Belongs to the universal ribosomal protein uL16 family.</text>
</comment>
<dbReference type="SUPFAM" id="SSF54686">
    <property type="entry name" value="Ribosomal protein L16p/L10e"/>
    <property type="match status" value="1"/>
</dbReference>
<dbReference type="InterPro" id="IPR000114">
    <property type="entry name" value="Ribosomal_uL16_bact-type"/>
</dbReference>
<dbReference type="GO" id="GO:0006412">
    <property type="term" value="P:translation"/>
    <property type="evidence" value="ECO:0007669"/>
    <property type="project" value="InterPro"/>
</dbReference>
<dbReference type="Gene3D" id="3.90.1170.10">
    <property type="entry name" value="Ribosomal protein L10e/L16"/>
    <property type="match status" value="1"/>
</dbReference>
<dbReference type="GO" id="GO:0005840">
    <property type="term" value="C:ribosome"/>
    <property type="evidence" value="ECO:0007669"/>
    <property type="project" value="UniProtKB-KW"/>
</dbReference>
<dbReference type="EMBL" id="JABFOF010000002">
    <property type="protein sequence ID" value="KAG2405123.1"/>
    <property type="molecule type" value="Genomic_DNA"/>
</dbReference>
<comment type="caution">
    <text evidence="4">The sequence shown here is derived from an EMBL/GenBank/DDBJ whole genome shotgun (WGS) entry which is preliminary data.</text>
</comment>
<evidence type="ECO:0000313" key="5">
    <source>
        <dbReference type="Proteomes" id="UP000743370"/>
    </source>
</evidence>
<sequence>MLLRKYLLVTESQVSKCGFHIVKKRGDVLYLKRTKFSKYCKDKCSRGCKPDGTKLGFGRYGTQSCRAGRLSYRATEAARRAIIGHFHRAMSGQSRKNDVTGKPGGRFRDIADLCIPHPALNRRKRGEHSPRRHMTLLAKARCETLSPLLMKRRRLDQYKESFSSSVTRLVFRGVFRSGTYQVQSMNPQWDVLNPKWTFGTKPRPKNPRIRLSSSLFERAPLLGLSTLIGCGIVRTRIKLWSPSLSIISRKEKSDLATRAEGQKESFTYL</sequence>
<dbReference type="GO" id="GO:0003735">
    <property type="term" value="F:structural constituent of ribosome"/>
    <property type="evidence" value="ECO:0007669"/>
    <property type="project" value="InterPro"/>
</dbReference>
<dbReference type="GO" id="GO:1990904">
    <property type="term" value="C:ribonucleoprotein complex"/>
    <property type="evidence" value="ECO:0007669"/>
    <property type="project" value="UniProtKB-KW"/>
</dbReference>
<protein>
    <submittedName>
        <fullName evidence="4">60S ribosomal protein</fullName>
    </submittedName>
</protein>
<accession>A0A8T0L444</accession>
<dbReference type="PRINTS" id="PR00060">
    <property type="entry name" value="RIBOSOMALL16"/>
</dbReference>
<dbReference type="InterPro" id="IPR036920">
    <property type="entry name" value="Ribosomal_uL16_sf"/>
</dbReference>
<dbReference type="AlphaFoldDB" id="A0A8T0L444"/>
<evidence type="ECO:0000313" key="4">
    <source>
        <dbReference type="EMBL" id="KAG2405123.1"/>
    </source>
</evidence>
<dbReference type="InterPro" id="IPR047873">
    <property type="entry name" value="Ribosomal_uL16"/>
</dbReference>
<keyword evidence="2 4" id="KW-0689">Ribosomal protein</keyword>
<evidence type="ECO:0000256" key="2">
    <source>
        <dbReference type="ARBA" id="ARBA00022980"/>
    </source>
</evidence>
<proteinExistence type="inferred from homology"/>
<dbReference type="Pfam" id="PF00252">
    <property type="entry name" value="Ribosomal_L16"/>
    <property type="match status" value="1"/>
</dbReference>
<dbReference type="Proteomes" id="UP000743370">
    <property type="component" value="Unassembled WGS sequence"/>
</dbReference>
<reference evidence="4 5" key="1">
    <citation type="submission" date="2020-05" db="EMBL/GenBank/DDBJ databases">
        <title>Vigna angularis (adzuki bean) Var. LongXiaoDou No. 4 denovo assembly.</title>
        <authorList>
            <person name="Xiang H."/>
        </authorList>
    </citation>
    <scope>NUCLEOTIDE SEQUENCE [LARGE SCALE GENOMIC DNA]</scope>
    <source>
        <tissue evidence="4">Leaf</tissue>
    </source>
</reference>
<organism evidence="4 5">
    <name type="scientific">Phaseolus angularis</name>
    <name type="common">Azuki bean</name>
    <name type="synonym">Vigna angularis</name>
    <dbReference type="NCBI Taxonomy" id="3914"/>
    <lineage>
        <taxon>Eukaryota</taxon>
        <taxon>Viridiplantae</taxon>
        <taxon>Streptophyta</taxon>
        <taxon>Embryophyta</taxon>
        <taxon>Tracheophyta</taxon>
        <taxon>Spermatophyta</taxon>
        <taxon>Magnoliopsida</taxon>
        <taxon>eudicotyledons</taxon>
        <taxon>Gunneridae</taxon>
        <taxon>Pentapetalae</taxon>
        <taxon>rosids</taxon>
        <taxon>fabids</taxon>
        <taxon>Fabales</taxon>
        <taxon>Fabaceae</taxon>
        <taxon>Papilionoideae</taxon>
        <taxon>50 kb inversion clade</taxon>
        <taxon>NPAAA clade</taxon>
        <taxon>indigoferoid/millettioid clade</taxon>
        <taxon>Phaseoleae</taxon>
        <taxon>Vigna</taxon>
    </lineage>
</organism>
<dbReference type="GO" id="GO:0019843">
    <property type="term" value="F:rRNA binding"/>
    <property type="evidence" value="ECO:0007669"/>
    <property type="project" value="InterPro"/>
</dbReference>
<name>A0A8T0L444_PHAAN</name>
<gene>
    <name evidence="4" type="ORF">HKW66_Vig0043780</name>
</gene>
<evidence type="ECO:0000256" key="3">
    <source>
        <dbReference type="ARBA" id="ARBA00023274"/>
    </source>
</evidence>